<proteinExistence type="predicted"/>
<keyword evidence="5" id="KW-1185">Reference proteome</keyword>
<dbReference type="PROSITE" id="PS50157">
    <property type="entry name" value="ZINC_FINGER_C2H2_2"/>
    <property type="match status" value="1"/>
</dbReference>
<feature type="compositionally biased region" description="Basic and acidic residues" evidence="2">
    <location>
        <begin position="140"/>
        <end position="151"/>
    </location>
</feature>
<dbReference type="EMBL" id="HG793142">
    <property type="protein sequence ID" value="CRL23139.1"/>
    <property type="molecule type" value="Genomic_DNA"/>
</dbReference>
<dbReference type="SMART" id="SM00355">
    <property type="entry name" value="ZnF_C2H2"/>
    <property type="match status" value="4"/>
</dbReference>
<feature type="compositionally biased region" description="Polar residues" evidence="2">
    <location>
        <begin position="571"/>
        <end position="580"/>
    </location>
</feature>
<evidence type="ECO:0000259" key="3">
    <source>
        <dbReference type="PROSITE" id="PS50157"/>
    </source>
</evidence>
<evidence type="ECO:0000256" key="2">
    <source>
        <dbReference type="SAM" id="MobiDB-lite"/>
    </source>
</evidence>
<dbReference type="Proteomes" id="UP000053732">
    <property type="component" value="Unassembled WGS sequence"/>
</dbReference>
<feature type="compositionally biased region" description="Polar residues" evidence="2">
    <location>
        <begin position="169"/>
        <end position="182"/>
    </location>
</feature>
<feature type="region of interest" description="Disordered" evidence="2">
    <location>
        <begin position="91"/>
        <end position="183"/>
    </location>
</feature>
<dbReference type="STRING" id="1429867.A0A0G4PA34"/>
<sequence length="580" mass="65760">MERTKAEASIPMTMDNTEPYICISCPTGPRKFSTEYDLRVHELLACFHCEYCSLHLRGSESGWKSRRAYHLVSAHKCGEWDETNKFHRGDHSRQLPIHGRSGINGPSVEYPGNPCRIEKQDPDQVATTTPQVPDEGASYEAHRVPSNETYRRVNKRTARSEHSVDSRASEQSTPSTGSQVSDESIEAGHSAFYAMDDLIEEHLKEAFPKPRLMTRKTTTHAKESYKTAVKDLLHKIHKHYALLYGNLDADTGERDESLVVLYDDIKLAFNGLVSQILVAQVSDETYTRLTLQVSEFGHRLDQCMGLEPEKADTRYAASQNGTWPSQLAHDKSKHMGTRKYIKMIISRNKSNKSRRVGSLVSKATGWRKSRTVTPEKTSLNVPEPAAPNICSLFICDCCPRKPKKFDNPDDLRAHEMMKPYSCLYCKHRFNHKNEAEQHQNSLHLRQYSWSCATLMTFQAVFDASISPSYQTKDGPSHDICGYCGEEFPNFPQADWDRRFEHLTTIHKFGECNHTKKFYRVDHFQQHLKHSHAGKIGKWTNVLENACMKGQQRRKPLGDNTGASAGASSGSVSLIHSPVQS</sequence>
<dbReference type="PROSITE" id="PS00028">
    <property type="entry name" value="ZINC_FINGER_C2H2_1"/>
    <property type="match status" value="1"/>
</dbReference>
<dbReference type="AlphaFoldDB" id="A0A0G4PA34"/>
<evidence type="ECO:0000313" key="5">
    <source>
        <dbReference type="Proteomes" id="UP000053732"/>
    </source>
</evidence>
<keyword evidence="1" id="KW-0863">Zinc-finger</keyword>
<protein>
    <submittedName>
        <fullName evidence="4">Zinc finger, C2H2-like</fullName>
    </submittedName>
</protein>
<feature type="compositionally biased region" description="Basic and acidic residues" evidence="2">
    <location>
        <begin position="158"/>
        <end position="168"/>
    </location>
</feature>
<dbReference type="Pfam" id="PF24537">
    <property type="entry name" value="zf-C2H2_fungi"/>
    <property type="match status" value="1"/>
</dbReference>
<organism evidence="4 5">
    <name type="scientific">Penicillium camemberti (strain FM 013)</name>
    <dbReference type="NCBI Taxonomy" id="1429867"/>
    <lineage>
        <taxon>Eukaryota</taxon>
        <taxon>Fungi</taxon>
        <taxon>Dikarya</taxon>
        <taxon>Ascomycota</taxon>
        <taxon>Pezizomycotina</taxon>
        <taxon>Eurotiomycetes</taxon>
        <taxon>Eurotiomycetidae</taxon>
        <taxon>Eurotiales</taxon>
        <taxon>Aspergillaceae</taxon>
        <taxon>Penicillium</taxon>
    </lineage>
</organism>
<keyword evidence="1" id="KW-0479">Metal-binding</keyword>
<evidence type="ECO:0000256" key="1">
    <source>
        <dbReference type="PROSITE-ProRule" id="PRU00042"/>
    </source>
</evidence>
<reference evidence="4 5" key="1">
    <citation type="journal article" date="2014" name="Nat. Commun.">
        <title>Multiple recent horizontal transfers of a large genomic region in cheese making fungi.</title>
        <authorList>
            <person name="Cheeseman K."/>
            <person name="Ropars J."/>
            <person name="Renault P."/>
            <person name="Dupont J."/>
            <person name="Gouzy J."/>
            <person name="Branca A."/>
            <person name="Abraham A.L."/>
            <person name="Ceppi M."/>
            <person name="Conseiller E."/>
            <person name="Debuchy R."/>
            <person name="Malagnac F."/>
            <person name="Goarin A."/>
            <person name="Silar P."/>
            <person name="Lacoste S."/>
            <person name="Sallet E."/>
            <person name="Bensimon A."/>
            <person name="Giraud T."/>
            <person name="Brygoo Y."/>
        </authorList>
    </citation>
    <scope>NUCLEOTIDE SEQUENCE [LARGE SCALE GENOMIC DNA]</scope>
    <source>
        <strain evidence="5">FM 013</strain>
    </source>
</reference>
<keyword evidence="1" id="KW-0862">Zinc</keyword>
<name>A0A0G4PA34_PENC3</name>
<feature type="region of interest" description="Disordered" evidence="2">
    <location>
        <begin position="550"/>
        <end position="580"/>
    </location>
</feature>
<dbReference type="GO" id="GO:0008270">
    <property type="term" value="F:zinc ion binding"/>
    <property type="evidence" value="ECO:0007669"/>
    <property type="project" value="UniProtKB-KW"/>
</dbReference>
<feature type="compositionally biased region" description="Low complexity" evidence="2">
    <location>
        <begin position="561"/>
        <end position="570"/>
    </location>
</feature>
<feature type="domain" description="C2H2-type" evidence="3">
    <location>
        <begin position="420"/>
        <end position="448"/>
    </location>
</feature>
<accession>A0A0G4PA34</accession>
<evidence type="ECO:0000313" key="4">
    <source>
        <dbReference type="EMBL" id="CRL23139.1"/>
    </source>
</evidence>
<dbReference type="InterPro" id="IPR057026">
    <property type="entry name" value="Znf-C2H2_ascomycetes"/>
</dbReference>
<dbReference type="InterPro" id="IPR013087">
    <property type="entry name" value="Znf_C2H2_type"/>
</dbReference>
<gene>
    <name evidence="4" type="ORF">PCAMFM013_S009g000079</name>
</gene>